<dbReference type="Proteomes" id="UP000309997">
    <property type="component" value="Unassembled WGS sequence"/>
</dbReference>
<reference evidence="1 2" key="1">
    <citation type="journal article" date="2024" name="Plant Biotechnol. J.">
        <title>Genome and CRISPR/Cas9 system of a widespread forest tree (Populus alba) in the world.</title>
        <authorList>
            <person name="Liu Y.J."/>
            <person name="Jiang P.F."/>
            <person name="Han X.M."/>
            <person name="Li X.Y."/>
            <person name="Wang H.M."/>
            <person name="Wang Y.J."/>
            <person name="Wang X.X."/>
            <person name="Zeng Q.Y."/>
        </authorList>
    </citation>
    <scope>NUCLEOTIDE SEQUENCE [LARGE SCALE GENOMIC DNA]</scope>
    <source>
        <strain evidence="2">cv. PAL-ZL1</strain>
    </source>
</reference>
<evidence type="ECO:0000313" key="1">
    <source>
        <dbReference type="EMBL" id="KAL3574839.1"/>
    </source>
</evidence>
<dbReference type="EMBL" id="RCHU02000012">
    <property type="protein sequence ID" value="KAL3574839.1"/>
    <property type="molecule type" value="Genomic_DNA"/>
</dbReference>
<comment type="caution">
    <text evidence="1">The sequence shown here is derived from an EMBL/GenBank/DDBJ whole genome shotgun (WGS) entry which is preliminary data.</text>
</comment>
<accession>A0ACC4B9Z6</accession>
<organism evidence="1 2">
    <name type="scientific">Populus alba</name>
    <name type="common">White poplar</name>
    <dbReference type="NCBI Taxonomy" id="43335"/>
    <lineage>
        <taxon>Eukaryota</taxon>
        <taxon>Viridiplantae</taxon>
        <taxon>Streptophyta</taxon>
        <taxon>Embryophyta</taxon>
        <taxon>Tracheophyta</taxon>
        <taxon>Spermatophyta</taxon>
        <taxon>Magnoliopsida</taxon>
        <taxon>eudicotyledons</taxon>
        <taxon>Gunneridae</taxon>
        <taxon>Pentapetalae</taxon>
        <taxon>rosids</taxon>
        <taxon>fabids</taxon>
        <taxon>Malpighiales</taxon>
        <taxon>Salicaceae</taxon>
        <taxon>Saliceae</taxon>
        <taxon>Populus</taxon>
    </lineage>
</organism>
<keyword evidence="2" id="KW-1185">Reference proteome</keyword>
<protein>
    <submittedName>
        <fullName evidence="1">Uncharacterized protein</fullName>
    </submittedName>
</protein>
<proteinExistence type="predicted"/>
<evidence type="ECO:0000313" key="2">
    <source>
        <dbReference type="Proteomes" id="UP000309997"/>
    </source>
</evidence>
<name>A0ACC4B9Z6_POPAL</name>
<gene>
    <name evidence="1" type="ORF">D5086_022940</name>
</gene>
<sequence length="75" mass="8706">MPCSLRTFWEMAGLGFGEDGLYGKIYNKKKEERGPEILKAASICCSMYCGRCFELTRRFASLDFKLKFVEHNIRN</sequence>